<keyword evidence="1" id="KW-0051">Antiviral defense</keyword>
<dbReference type="STRING" id="289377.HL41_07730"/>
<dbReference type="Proteomes" id="UP000028481">
    <property type="component" value="Chromosome"/>
</dbReference>
<reference evidence="3 4" key="1">
    <citation type="journal article" date="2015" name="Genome Announc.">
        <title>Genome Sequence of a Sulfate-Reducing Thermophilic Bacterium, Thermodesulfobacterium commune DSM 2178T (Phylum Thermodesulfobacteria).</title>
        <authorList>
            <person name="Bhatnagar S."/>
            <person name="Badger J.H."/>
            <person name="Madupu R."/>
            <person name="Khouri H.M."/>
            <person name="O'Connor E.M."/>
            <person name="Robb F.T."/>
            <person name="Ward N.L."/>
            <person name="Eisen J.A."/>
        </authorList>
    </citation>
    <scope>NUCLEOTIDE SEQUENCE [LARGE SCALE GENOMIC DNA]</scope>
    <source>
        <strain evidence="3 4">DSM 2178</strain>
    </source>
</reference>
<comment type="function">
    <text evidence="2">CRISPR (clustered regularly interspaced short palindromic repeat) is an adaptive immune system that provides protection against mobile genetic elements (viruses, transposable elements and conjugative plasmids). CRISPR clusters contain spacers, sequences complementary to antecedent mobile elements, and target invading nucleic acids. CRISPR clusters are transcribed and processed into CRISPR RNA (crRNA).</text>
</comment>
<dbReference type="InterPro" id="IPR052681">
    <property type="entry name" value="CRISPR-Cas7/Cst2/DevR"/>
</dbReference>
<dbReference type="EMBL" id="CP008796">
    <property type="protein sequence ID" value="AIH04572.1"/>
    <property type="molecule type" value="Genomic_DNA"/>
</dbReference>
<proteinExistence type="predicted"/>
<evidence type="ECO:0008006" key="5">
    <source>
        <dbReference type="Google" id="ProtNLM"/>
    </source>
</evidence>
<dbReference type="Pfam" id="PF01905">
    <property type="entry name" value="DevR"/>
    <property type="match status" value="1"/>
</dbReference>
<dbReference type="OrthoDB" id="9811783at2"/>
<dbReference type="InterPro" id="IPR010154">
    <property type="entry name" value="CRISPR-assoc_Cas7/Cst2/DevR"/>
</dbReference>
<dbReference type="NCBIfam" id="TIGR01875">
    <property type="entry name" value="cas_MJ0381"/>
    <property type="match status" value="1"/>
</dbReference>
<evidence type="ECO:0000313" key="3">
    <source>
        <dbReference type="EMBL" id="AIH04572.1"/>
    </source>
</evidence>
<accession>A0A075X0S3</accession>
<gene>
    <name evidence="3" type="ORF">HL41_07730</name>
</gene>
<dbReference type="PANTHER" id="PTHR37459:SF1">
    <property type="entry name" value="CRISPR-ASSOCIATED PROTEIN CAS7_CST2_DEVR"/>
    <property type="match status" value="1"/>
</dbReference>
<dbReference type="AlphaFoldDB" id="A0A075X0S3"/>
<dbReference type="eggNOG" id="COG1857">
    <property type="taxonomic scope" value="Bacteria"/>
</dbReference>
<evidence type="ECO:0000256" key="1">
    <source>
        <dbReference type="ARBA" id="ARBA00023118"/>
    </source>
</evidence>
<name>A0A075X0S3_9BACT</name>
<dbReference type="RefSeq" id="WP_038060504.1">
    <property type="nucleotide sequence ID" value="NZ_CP008796.1"/>
</dbReference>
<evidence type="ECO:0000256" key="2">
    <source>
        <dbReference type="ARBA" id="ARBA00025626"/>
    </source>
</evidence>
<dbReference type="GO" id="GO:0051607">
    <property type="term" value="P:defense response to virus"/>
    <property type="evidence" value="ECO:0007669"/>
    <property type="project" value="UniProtKB-KW"/>
</dbReference>
<protein>
    <recommendedName>
        <fullName evidence="5">DevR family CRISPR-associated autoregulator</fullName>
    </recommendedName>
</protein>
<dbReference type="PaxDb" id="289377-HL41_07730"/>
<sequence length="319" mass="35579">MLKFVTLAVKVQLNVHDLNNETVAGNVTDIRVMEFLDENGTRREAPAVSGRMLKHWHYEGMRHLILNGLYTSVPLCAGCKVGEPIRPAEIKNGNLKQIAKPEEDAILSCVICDVHGYLIAREAEGESDRGISARRTSRAMFSWLMPVLGPETTSTQVIHTRVSQIRERGEGEQAAQMIFNKSYASGIYAFVSALDVDRIGLVELNLGSSNPYVINNNDRKNRIKVALEAYRYLISGQMGASLSHAIPHMNPIEVFVAYSEVGPLPFPVSPMYSDYLSKTVGLFPQHAKFLYWGQKTPEGVIKKEKISEIFDELLGKVEE</sequence>
<organism evidence="3 4">
    <name type="scientific">Thermodesulfobacterium commune DSM 2178</name>
    <dbReference type="NCBI Taxonomy" id="289377"/>
    <lineage>
        <taxon>Bacteria</taxon>
        <taxon>Pseudomonadati</taxon>
        <taxon>Thermodesulfobacteriota</taxon>
        <taxon>Thermodesulfobacteria</taxon>
        <taxon>Thermodesulfobacteriales</taxon>
        <taxon>Thermodesulfobacteriaceae</taxon>
        <taxon>Thermodesulfobacterium</taxon>
    </lineage>
</organism>
<keyword evidence="4" id="KW-1185">Reference proteome</keyword>
<dbReference type="KEGG" id="tcm:HL41_07730"/>
<dbReference type="PANTHER" id="PTHR37459">
    <property type="match status" value="1"/>
</dbReference>
<evidence type="ECO:0000313" key="4">
    <source>
        <dbReference type="Proteomes" id="UP000028481"/>
    </source>
</evidence>
<dbReference type="HOGENOM" id="CLU_054331_1_0_0"/>